<name>A0A166A2M8_9AGAM</name>
<accession>A0A166A2M8</accession>
<dbReference type="OrthoDB" id="3262464at2759"/>
<feature type="non-terminal residue" evidence="1">
    <location>
        <position position="1"/>
    </location>
</feature>
<sequence length="97" mass="11339">QKVFSSSKKTDGPRRSSLSPILMEMLQILKYRFRRDRLDFTEGLVANERELTVIDVPKEKIDELFSQGRIEELQELLAVSYEHWDAQFDSGVDTDMD</sequence>
<dbReference type="Proteomes" id="UP000076532">
    <property type="component" value="Unassembled WGS sequence"/>
</dbReference>
<dbReference type="AlphaFoldDB" id="A0A166A2M8"/>
<organism evidence="1 2">
    <name type="scientific">Athelia psychrophila</name>
    <dbReference type="NCBI Taxonomy" id="1759441"/>
    <lineage>
        <taxon>Eukaryota</taxon>
        <taxon>Fungi</taxon>
        <taxon>Dikarya</taxon>
        <taxon>Basidiomycota</taxon>
        <taxon>Agaricomycotina</taxon>
        <taxon>Agaricomycetes</taxon>
        <taxon>Agaricomycetidae</taxon>
        <taxon>Atheliales</taxon>
        <taxon>Atheliaceae</taxon>
        <taxon>Athelia</taxon>
    </lineage>
</organism>
<dbReference type="EMBL" id="KV417667">
    <property type="protein sequence ID" value="KZP11195.1"/>
    <property type="molecule type" value="Genomic_DNA"/>
</dbReference>
<reference evidence="1 2" key="1">
    <citation type="journal article" date="2016" name="Mol. Biol. Evol.">
        <title>Comparative Genomics of Early-Diverging Mushroom-Forming Fungi Provides Insights into the Origins of Lignocellulose Decay Capabilities.</title>
        <authorList>
            <person name="Nagy L.G."/>
            <person name="Riley R."/>
            <person name="Tritt A."/>
            <person name="Adam C."/>
            <person name="Daum C."/>
            <person name="Floudas D."/>
            <person name="Sun H."/>
            <person name="Yadav J.S."/>
            <person name="Pangilinan J."/>
            <person name="Larsson K.H."/>
            <person name="Matsuura K."/>
            <person name="Barry K."/>
            <person name="Labutti K."/>
            <person name="Kuo R."/>
            <person name="Ohm R.A."/>
            <person name="Bhattacharya S.S."/>
            <person name="Shirouzu T."/>
            <person name="Yoshinaga Y."/>
            <person name="Martin F.M."/>
            <person name="Grigoriev I.V."/>
            <person name="Hibbett D.S."/>
        </authorList>
    </citation>
    <scope>NUCLEOTIDE SEQUENCE [LARGE SCALE GENOMIC DNA]</scope>
    <source>
        <strain evidence="1 2">CBS 109695</strain>
    </source>
</reference>
<evidence type="ECO:0000313" key="2">
    <source>
        <dbReference type="Proteomes" id="UP000076532"/>
    </source>
</evidence>
<dbReference type="STRING" id="436010.A0A166A2M8"/>
<gene>
    <name evidence="1" type="ORF">FIBSPDRAFT_757097</name>
</gene>
<protein>
    <submittedName>
        <fullName evidence="1">Uncharacterized protein</fullName>
    </submittedName>
</protein>
<proteinExistence type="predicted"/>
<evidence type="ECO:0000313" key="1">
    <source>
        <dbReference type="EMBL" id="KZP11195.1"/>
    </source>
</evidence>
<keyword evidence="2" id="KW-1185">Reference proteome</keyword>